<name>A0A4Q9MHQ1_9APHY</name>
<evidence type="ECO:0000256" key="1">
    <source>
        <dbReference type="SAM" id="SignalP"/>
    </source>
</evidence>
<protein>
    <submittedName>
        <fullName evidence="2">Uncharacterized protein</fullName>
    </submittedName>
</protein>
<gene>
    <name evidence="2" type="ORF">BD311DRAFT_761411</name>
</gene>
<feature type="chain" id="PRO_5020854306" evidence="1">
    <location>
        <begin position="22"/>
        <end position="287"/>
    </location>
</feature>
<proteinExistence type="predicted"/>
<evidence type="ECO:0000313" key="2">
    <source>
        <dbReference type="EMBL" id="TBU26994.1"/>
    </source>
</evidence>
<accession>A0A4Q9MHQ1</accession>
<keyword evidence="1" id="KW-0732">Signal</keyword>
<dbReference type="EMBL" id="ML143438">
    <property type="protein sequence ID" value="TBU26994.1"/>
    <property type="molecule type" value="Genomic_DNA"/>
</dbReference>
<organism evidence="2">
    <name type="scientific">Dichomitus squalens</name>
    <dbReference type="NCBI Taxonomy" id="114155"/>
    <lineage>
        <taxon>Eukaryota</taxon>
        <taxon>Fungi</taxon>
        <taxon>Dikarya</taxon>
        <taxon>Basidiomycota</taxon>
        <taxon>Agaricomycotina</taxon>
        <taxon>Agaricomycetes</taxon>
        <taxon>Polyporales</taxon>
        <taxon>Polyporaceae</taxon>
        <taxon>Dichomitus</taxon>
    </lineage>
</organism>
<feature type="signal peptide" evidence="1">
    <location>
        <begin position="1"/>
        <end position="21"/>
    </location>
</feature>
<sequence>MDILNLSVVFCNLMSFMLCRCFYCSDSPRRGKVTRPKTCVGVGSSLVWPCGAPEDPLFSPLGTSFSLSHSLCLPCIAIWRAPRFRGMRRKASQALSSVPFASVGPPRTFVALRASFPRFSGGISIPPCVRPIVPFTIICPLTLCRSASSFVPTPTVKDLRVRHTTRTTLSFDEVRRRAEGLPEAPARQCILSKYRATAEQSGGMLPLCAALRRQPADRCLPTDRRGSLISCREPCQSQRLVRSSPMGRIATAAPPPDFRTPRPVSRTGLQPIAAKSVGLVSQRVRCA</sequence>
<dbReference type="Proteomes" id="UP000292957">
    <property type="component" value="Unassembled WGS sequence"/>
</dbReference>
<dbReference type="AlphaFoldDB" id="A0A4Q9MHQ1"/>
<reference evidence="2" key="1">
    <citation type="submission" date="2019-01" db="EMBL/GenBank/DDBJ databases">
        <title>Draft genome sequences of three monokaryotic isolates of the white-rot basidiomycete fungus Dichomitus squalens.</title>
        <authorList>
            <consortium name="DOE Joint Genome Institute"/>
            <person name="Lopez S.C."/>
            <person name="Andreopoulos B."/>
            <person name="Pangilinan J."/>
            <person name="Lipzen A."/>
            <person name="Riley R."/>
            <person name="Ahrendt S."/>
            <person name="Ng V."/>
            <person name="Barry K."/>
            <person name="Daum C."/>
            <person name="Grigoriev I.V."/>
            <person name="Hilden K.S."/>
            <person name="Makela M.R."/>
            <person name="de Vries R.P."/>
        </authorList>
    </citation>
    <scope>NUCLEOTIDE SEQUENCE [LARGE SCALE GENOMIC DNA]</scope>
    <source>
        <strain evidence="2">OM18370.1</strain>
    </source>
</reference>